<dbReference type="RefSeq" id="WP_244149862.1">
    <property type="nucleotide sequence ID" value="NZ_CAWMWP010000042.1"/>
</dbReference>
<dbReference type="Proteomes" id="UP000186277">
    <property type="component" value="Unassembled WGS sequence"/>
</dbReference>
<evidence type="ECO:0000313" key="2">
    <source>
        <dbReference type="Proteomes" id="UP000186277"/>
    </source>
</evidence>
<accession>A0A1Q5TY33</accession>
<comment type="caution">
    <text evidence="1">The sequence shown here is derived from an EMBL/GenBank/DDBJ whole genome shotgun (WGS) entry which is preliminary data.</text>
</comment>
<sequence>MFGLDNPSGISVMPAITPTNNSTPQWFTEGGAGLSASYPGQEWFNQIQAELLNVLKEAGVTPDKSKLNQLSVAIKAIVAKGWLEKSKNGADILDKPEFVKNLGLAETVERVENAKFVVERGRNALGTWVIWSDGAIELFGLGSPIAGLATVRFPIELPSTSYYISIAERIAYDTTENVAHISMVIDRTLTRSGFNARCQVSNGGASGSSFSWRIYYAPF</sequence>
<organism evidence="1 2">
    <name type="scientific">Xenorhabdus thuongxuanensis</name>
    <dbReference type="NCBI Taxonomy" id="1873484"/>
    <lineage>
        <taxon>Bacteria</taxon>
        <taxon>Pseudomonadati</taxon>
        <taxon>Pseudomonadota</taxon>
        <taxon>Gammaproteobacteria</taxon>
        <taxon>Enterobacterales</taxon>
        <taxon>Morganellaceae</taxon>
        <taxon>Xenorhabdus</taxon>
    </lineage>
</organism>
<dbReference type="EMBL" id="MKGR01000019">
    <property type="protein sequence ID" value="OKP05103.1"/>
    <property type="molecule type" value="Genomic_DNA"/>
</dbReference>
<reference evidence="1 2" key="1">
    <citation type="submission" date="2016-09" db="EMBL/GenBank/DDBJ databases">
        <title>Xenorhabdus thuongxuanensis sp. nov. and Xenorhabdus eapokensis sp. nov., isolated from Steinernema species.</title>
        <authorList>
            <person name="Kaempfer P."/>
            <person name="Tobias N.J."/>
            <person name="Phan Ke L."/>
            <person name="Bode H.B."/>
            <person name="Glaeser S.P."/>
        </authorList>
    </citation>
    <scope>NUCLEOTIDE SEQUENCE [LARGE SCALE GENOMIC DNA]</scope>
    <source>
        <strain evidence="1 2">30TX1</strain>
    </source>
</reference>
<name>A0A1Q5TY33_9GAMM</name>
<gene>
    <name evidence="1" type="ORF">Xentx_02594</name>
</gene>
<keyword evidence="2" id="KW-1185">Reference proteome</keyword>
<protein>
    <submittedName>
        <fullName evidence="1">Tail fiber protein</fullName>
    </submittedName>
</protein>
<dbReference type="AlphaFoldDB" id="A0A1Q5TY33"/>
<evidence type="ECO:0000313" key="1">
    <source>
        <dbReference type="EMBL" id="OKP05103.1"/>
    </source>
</evidence>
<proteinExistence type="predicted"/>